<dbReference type="AlphaFoldDB" id="A0A7X5U5U1"/>
<keyword evidence="3" id="KW-1185">Reference proteome</keyword>
<organism evidence="2 3">
    <name type="scientific">Mycolicibacterium fluoranthenivorans</name>
    <dbReference type="NCBI Taxonomy" id="258505"/>
    <lineage>
        <taxon>Bacteria</taxon>
        <taxon>Bacillati</taxon>
        <taxon>Actinomycetota</taxon>
        <taxon>Actinomycetes</taxon>
        <taxon>Mycobacteriales</taxon>
        <taxon>Mycobacteriaceae</taxon>
        <taxon>Mycolicibacterium</taxon>
    </lineage>
</organism>
<evidence type="ECO:0000313" key="2">
    <source>
        <dbReference type="EMBL" id="NIH98949.1"/>
    </source>
</evidence>
<evidence type="ECO:0000313" key="3">
    <source>
        <dbReference type="Proteomes" id="UP000547444"/>
    </source>
</evidence>
<proteinExistence type="predicted"/>
<feature type="region of interest" description="Disordered" evidence="1">
    <location>
        <begin position="94"/>
        <end position="114"/>
    </location>
</feature>
<name>A0A7X5U5U1_9MYCO</name>
<evidence type="ECO:0000256" key="1">
    <source>
        <dbReference type="SAM" id="MobiDB-lite"/>
    </source>
</evidence>
<sequence>MSAGVFRPGWDIVVGVMCEALDNIASLFSKSDAQRRGDALIEAGYDLGTDPDDFLAPVLTHPTVEPFWGCLVHGRSGPCHDCLIEDEFPADEPPPLPPNCVAASQMFPQHTRTK</sequence>
<gene>
    <name evidence="2" type="ORF">FHU31_005973</name>
</gene>
<comment type="caution">
    <text evidence="2">The sequence shown here is derived from an EMBL/GenBank/DDBJ whole genome shotgun (WGS) entry which is preliminary data.</text>
</comment>
<protein>
    <submittedName>
        <fullName evidence="2">Uncharacterized protein</fullName>
    </submittedName>
</protein>
<accession>A0A7X5U5U1</accession>
<reference evidence="2 3" key="1">
    <citation type="submission" date="2020-03" db="EMBL/GenBank/DDBJ databases">
        <title>Sequencing the genomes of 1000 actinobacteria strains.</title>
        <authorList>
            <person name="Klenk H.-P."/>
        </authorList>
    </citation>
    <scope>NUCLEOTIDE SEQUENCE [LARGE SCALE GENOMIC DNA]</scope>
    <source>
        <strain evidence="2 3">DSM 44556</strain>
    </source>
</reference>
<dbReference type="Proteomes" id="UP000547444">
    <property type="component" value="Unassembled WGS sequence"/>
</dbReference>
<dbReference type="RefSeq" id="WP_167164674.1">
    <property type="nucleotide sequence ID" value="NZ_JAANOW010000005.1"/>
</dbReference>
<dbReference type="EMBL" id="JAANOW010000005">
    <property type="protein sequence ID" value="NIH98949.1"/>
    <property type="molecule type" value="Genomic_DNA"/>
</dbReference>